<accession>A0A9P5ZC92</accession>
<feature type="region of interest" description="Disordered" evidence="2">
    <location>
        <begin position="1"/>
        <end position="26"/>
    </location>
</feature>
<keyword evidence="1" id="KW-0539">Nucleus</keyword>
<feature type="domain" description="Myb-like" evidence="3">
    <location>
        <begin position="96"/>
        <end position="151"/>
    </location>
</feature>
<dbReference type="Gene3D" id="1.10.10.60">
    <property type="entry name" value="Homeodomain-like"/>
    <property type="match status" value="1"/>
</dbReference>
<evidence type="ECO:0000256" key="2">
    <source>
        <dbReference type="SAM" id="MobiDB-lite"/>
    </source>
</evidence>
<dbReference type="PANTHER" id="PTHR46734">
    <property type="entry name" value="TELOMERIC REPEAT-BINDING FACTOR 1 TERF1"/>
    <property type="match status" value="1"/>
</dbReference>
<comment type="caution">
    <text evidence="5">The sequence shown here is derived from an EMBL/GenBank/DDBJ whole genome shotgun (WGS) entry which is preliminary data.</text>
</comment>
<feature type="compositionally biased region" description="Pro residues" evidence="2">
    <location>
        <begin position="1117"/>
        <end position="1126"/>
    </location>
</feature>
<name>A0A9P5ZC92_9AGAR</name>
<reference evidence="5" key="1">
    <citation type="submission" date="2020-11" db="EMBL/GenBank/DDBJ databases">
        <authorList>
            <consortium name="DOE Joint Genome Institute"/>
            <person name="Ahrendt S."/>
            <person name="Riley R."/>
            <person name="Andreopoulos W."/>
            <person name="Labutti K."/>
            <person name="Pangilinan J."/>
            <person name="Ruiz-Duenas F.J."/>
            <person name="Barrasa J.M."/>
            <person name="Sanchez-Garcia M."/>
            <person name="Camarero S."/>
            <person name="Miyauchi S."/>
            <person name="Serrano A."/>
            <person name="Linde D."/>
            <person name="Babiker R."/>
            <person name="Drula E."/>
            <person name="Ayuso-Fernandez I."/>
            <person name="Pacheco R."/>
            <person name="Padilla G."/>
            <person name="Ferreira P."/>
            <person name="Barriuso J."/>
            <person name="Kellner H."/>
            <person name="Castanera R."/>
            <person name="Alfaro M."/>
            <person name="Ramirez L."/>
            <person name="Pisabarro A.G."/>
            <person name="Kuo A."/>
            <person name="Tritt A."/>
            <person name="Lipzen A."/>
            <person name="He G."/>
            <person name="Yan M."/>
            <person name="Ng V."/>
            <person name="Cullen D."/>
            <person name="Martin F."/>
            <person name="Rosso M.-N."/>
            <person name="Henrissat B."/>
            <person name="Hibbett D."/>
            <person name="Martinez A.T."/>
            <person name="Grigoriev I.V."/>
        </authorList>
    </citation>
    <scope>NUCLEOTIDE SEQUENCE</scope>
    <source>
        <strain evidence="5">CIRM-BRFM 674</strain>
    </source>
</reference>
<dbReference type="Gene3D" id="1.10.246.220">
    <property type="match status" value="1"/>
</dbReference>
<feature type="region of interest" description="Disordered" evidence="2">
    <location>
        <begin position="411"/>
        <end position="449"/>
    </location>
</feature>
<dbReference type="EMBL" id="MU155140">
    <property type="protein sequence ID" value="KAF9484781.1"/>
    <property type="molecule type" value="Genomic_DNA"/>
</dbReference>
<dbReference type="InterPro" id="IPR001005">
    <property type="entry name" value="SANT/Myb"/>
</dbReference>
<organism evidence="5 6">
    <name type="scientific">Pholiota conissans</name>
    <dbReference type="NCBI Taxonomy" id="109636"/>
    <lineage>
        <taxon>Eukaryota</taxon>
        <taxon>Fungi</taxon>
        <taxon>Dikarya</taxon>
        <taxon>Basidiomycota</taxon>
        <taxon>Agaricomycotina</taxon>
        <taxon>Agaricomycetes</taxon>
        <taxon>Agaricomycetidae</taxon>
        <taxon>Agaricales</taxon>
        <taxon>Agaricineae</taxon>
        <taxon>Strophariaceae</taxon>
        <taxon>Pholiota</taxon>
    </lineage>
</organism>
<proteinExistence type="predicted"/>
<sequence length="1192" mass="125416">MAANNSGQQQQQPASTQPSGLPSSSTFSFKAPFPVSAIALKHRRVSLASPSSPRLVQPFNFRDEMGLDANAMSLAPEKKGKMRKIDVSEDSSFSMADKKPRKKWSAEETQMLVQGCQLHGVGNWKTILQDPTLKFHDRSAVDLKDRFRTYFPDAYKKHYPNARTHLSSRVRSTLSDGTPLFEKTRSKKRRPFTDAEDRALKAGYEKHGTTWATIVKDPIFQEQSRRSTDLRDRFRNAFPDLYQAAGYKPRTAAKKKLDGPLRAADDQLPAIAGAGPVRSRRRAQTSQGLLRGGTKSVPQSAAVSEDEESSAGEEEEETSIFKTPPTPVFVDNVSTGPFRPSTKTAGNAARDAFRMDADVDPDDDDAEMQLVNGDNTDALHIPDFLPNHTHTDMDTWSAGLSTPTHSSIAAWSTAGASPSSSHIESASSDFLMRPSNHHHGHSHSLSASASASAASSPFLHRRGVDGGASTLGMIGKSAWGEDWFSPNPRLESRNSGNNSDAGGTGGSASFSGRYSPPSPWSFSHAHLNGGVLDRYDLFPPSMPDAPGSSDTGLGDGGAFGDELGFGFGAGGYGAGQGMGGGSAGPSAGGTGFKGYHSQIAGDLISGASSNAGGRFGSATATSAFSSSSFGPGGALSMSLSSLSGMYSTSFSGSSSAFGAGGNSEIESGITGLGLEGIPQNTGIHPMQLHSHTPSLLAIDELELTGISLNDHDRERSDVGGLGSAAGDRANNGGASSGKDAMETTEESGGRMGMGSFGLPRSPMKHTPKGTMKEEPDHSDAEAFGLDDLVDMGELHATPPATPLMTQPRPMRRAAGALGFSFDAAPLGNGNVSAQQHHARSISVPPGEARNGGAQLGMPMSMDDVGLHMHHGHINYGFFNAPLTMSDQGCNQQQQQQHHQEQQLSQHQHRHPASSPMRLNMSNNTSGIHSPISPVQQQQHNSSQLTPLFPGHLILSPSSSAGIASPSSPSSVHPSPHTLNNHSEELWRSFAGTGASLAGVDYSLPFLDLHYYGHASYGAMALQGHPHGSAHLQNSLGLDVLDEQAELASSARQGQAALDLAQSAASMGGLNGGSVLGLGLPLRMFDTPSPVGTIRHHVGVNGRDKAPLSELFGGHGPAPLPLPPPPSSSANEARGGRSGDNAFRHAHSKGNVGSGTLGRSMSHHRGQSAVCPQDLMLRNDNKRKRASWDGGAV</sequence>
<feature type="region of interest" description="Disordered" evidence="2">
    <location>
        <begin position="267"/>
        <end position="345"/>
    </location>
</feature>
<feature type="compositionally biased region" description="Low complexity" evidence="2">
    <location>
        <begin position="891"/>
        <end position="905"/>
    </location>
</feature>
<feature type="compositionally biased region" description="Acidic residues" evidence="2">
    <location>
        <begin position="304"/>
        <end position="318"/>
    </location>
</feature>
<feature type="domain" description="HTH myb-type" evidence="4">
    <location>
        <begin position="184"/>
        <end position="216"/>
    </location>
</feature>
<feature type="compositionally biased region" description="Low complexity" evidence="2">
    <location>
        <begin position="414"/>
        <end position="428"/>
    </location>
</feature>
<feature type="domain" description="Myb-like" evidence="3">
    <location>
        <begin position="184"/>
        <end position="238"/>
    </location>
</feature>
<dbReference type="PANTHER" id="PTHR46734:SF1">
    <property type="entry name" value="TELOMERIC REPEAT-BINDING FACTOR 1"/>
    <property type="match status" value="1"/>
</dbReference>
<feature type="compositionally biased region" description="Polar residues" evidence="2">
    <location>
        <begin position="919"/>
        <end position="945"/>
    </location>
</feature>
<dbReference type="Proteomes" id="UP000807469">
    <property type="component" value="Unassembled WGS sequence"/>
</dbReference>
<feature type="compositionally biased region" description="Basic and acidic residues" evidence="2">
    <location>
        <begin position="76"/>
        <end position="87"/>
    </location>
</feature>
<keyword evidence="6" id="KW-1185">Reference proteome</keyword>
<feature type="region of interest" description="Disordered" evidence="2">
    <location>
        <begin position="485"/>
        <end position="514"/>
    </location>
</feature>
<dbReference type="Pfam" id="PF00249">
    <property type="entry name" value="Myb_DNA-binding"/>
    <property type="match status" value="1"/>
</dbReference>
<feature type="compositionally biased region" description="Low complexity" evidence="2">
    <location>
        <begin position="1"/>
        <end position="20"/>
    </location>
</feature>
<feature type="domain" description="HTH myb-type" evidence="4">
    <location>
        <begin position="96"/>
        <end position="155"/>
    </location>
</feature>
<evidence type="ECO:0000256" key="1">
    <source>
        <dbReference type="ARBA" id="ARBA00023242"/>
    </source>
</evidence>
<protein>
    <recommendedName>
        <fullName evidence="7">Meiotically up-regulated gene 152 protein</fullName>
    </recommendedName>
</protein>
<gene>
    <name evidence="5" type="ORF">BDN70DRAFT_872027</name>
</gene>
<feature type="region of interest" description="Disordered" evidence="2">
    <location>
        <begin position="886"/>
        <end position="979"/>
    </location>
</feature>
<feature type="region of interest" description="Disordered" evidence="2">
    <location>
        <begin position="712"/>
        <end position="778"/>
    </location>
</feature>
<feature type="compositionally biased region" description="Low complexity" evidence="2">
    <location>
        <begin position="494"/>
        <end position="512"/>
    </location>
</feature>
<evidence type="ECO:0000259" key="3">
    <source>
        <dbReference type="PROSITE" id="PS50090"/>
    </source>
</evidence>
<evidence type="ECO:0000313" key="6">
    <source>
        <dbReference type="Proteomes" id="UP000807469"/>
    </source>
</evidence>
<feature type="compositionally biased region" description="Low complexity" evidence="2">
    <location>
        <begin position="955"/>
        <end position="975"/>
    </location>
</feature>
<feature type="region of interest" description="Disordered" evidence="2">
    <location>
        <begin position="72"/>
        <end position="101"/>
    </location>
</feature>
<dbReference type="AlphaFoldDB" id="A0A9P5ZC92"/>
<dbReference type="SUPFAM" id="SSF46689">
    <property type="entry name" value="Homeodomain-like"/>
    <property type="match status" value="2"/>
</dbReference>
<feature type="region of interest" description="Disordered" evidence="2">
    <location>
        <begin position="1104"/>
        <end position="1192"/>
    </location>
</feature>
<dbReference type="OrthoDB" id="608866at2759"/>
<dbReference type="SMART" id="SM00717">
    <property type="entry name" value="SANT"/>
    <property type="match status" value="2"/>
</dbReference>
<dbReference type="InterPro" id="IPR009057">
    <property type="entry name" value="Homeodomain-like_sf"/>
</dbReference>
<evidence type="ECO:0000313" key="5">
    <source>
        <dbReference type="EMBL" id="KAF9484781.1"/>
    </source>
</evidence>
<dbReference type="InterPro" id="IPR052450">
    <property type="entry name" value="TRBD-Containing_Protein"/>
</dbReference>
<evidence type="ECO:0000259" key="4">
    <source>
        <dbReference type="PROSITE" id="PS51294"/>
    </source>
</evidence>
<dbReference type="PROSITE" id="PS50090">
    <property type="entry name" value="MYB_LIKE"/>
    <property type="match status" value="2"/>
</dbReference>
<dbReference type="CDD" id="cd11660">
    <property type="entry name" value="SANT_TRF"/>
    <property type="match status" value="2"/>
</dbReference>
<evidence type="ECO:0008006" key="7">
    <source>
        <dbReference type="Google" id="ProtNLM"/>
    </source>
</evidence>
<dbReference type="InterPro" id="IPR017930">
    <property type="entry name" value="Myb_dom"/>
</dbReference>
<dbReference type="PROSITE" id="PS51294">
    <property type="entry name" value="HTH_MYB"/>
    <property type="match status" value="2"/>
</dbReference>